<keyword evidence="2" id="KW-1185">Reference proteome</keyword>
<gene>
    <name evidence="1" type="ORF">DEBURN_LOCUS10537</name>
</gene>
<reference evidence="1" key="1">
    <citation type="submission" date="2021-06" db="EMBL/GenBank/DDBJ databases">
        <authorList>
            <person name="Kallberg Y."/>
            <person name="Tangrot J."/>
            <person name="Rosling A."/>
        </authorList>
    </citation>
    <scope>NUCLEOTIDE SEQUENCE</scope>
    <source>
        <strain evidence="1">AZ414A</strain>
    </source>
</reference>
<feature type="non-terminal residue" evidence="1">
    <location>
        <position position="162"/>
    </location>
</feature>
<dbReference type="Proteomes" id="UP000789706">
    <property type="component" value="Unassembled WGS sequence"/>
</dbReference>
<dbReference type="AlphaFoldDB" id="A0A9N9GTY8"/>
<name>A0A9N9GTY8_9GLOM</name>
<evidence type="ECO:0000313" key="1">
    <source>
        <dbReference type="EMBL" id="CAG8625205.1"/>
    </source>
</evidence>
<protein>
    <submittedName>
        <fullName evidence="1">919_t:CDS:1</fullName>
    </submittedName>
</protein>
<proteinExistence type="predicted"/>
<evidence type="ECO:0000313" key="2">
    <source>
        <dbReference type="Proteomes" id="UP000789706"/>
    </source>
</evidence>
<sequence>MTQLPIDVEFNDKENHSVLTYEEALERRISSLIGTFTDALIISSRNVTSAQELQKERQKHLTKAHEYHENDIILLYDSAKRQVHGQKFNPKWTGPFWIEKKLGNKVYLIRDKIGNTLPNPVHAERLKHYKQRHLVEPFLKILQIMELQLSETQRARLLELYQ</sequence>
<dbReference type="EMBL" id="CAJVPK010003256">
    <property type="protein sequence ID" value="CAG8625205.1"/>
    <property type="molecule type" value="Genomic_DNA"/>
</dbReference>
<comment type="caution">
    <text evidence="1">The sequence shown here is derived from an EMBL/GenBank/DDBJ whole genome shotgun (WGS) entry which is preliminary data.</text>
</comment>
<accession>A0A9N9GTY8</accession>
<organism evidence="1 2">
    <name type="scientific">Diversispora eburnea</name>
    <dbReference type="NCBI Taxonomy" id="1213867"/>
    <lineage>
        <taxon>Eukaryota</taxon>
        <taxon>Fungi</taxon>
        <taxon>Fungi incertae sedis</taxon>
        <taxon>Mucoromycota</taxon>
        <taxon>Glomeromycotina</taxon>
        <taxon>Glomeromycetes</taxon>
        <taxon>Diversisporales</taxon>
        <taxon>Diversisporaceae</taxon>
        <taxon>Diversispora</taxon>
    </lineage>
</organism>
<dbReference type="OrthoDB" id="115435at2759"/>